<dbReference type="CDD" id="cd00093">
    <property type="entry name" value="HTH_XRE"/>
    <property type="match status" value="1"/>
</dbReference>
<proteinExistence type="predicted"/>
<feature type="domain" description="HTH cro/C1-type" evidence="1">
    <location>
        <begin position="17"/>
        <end position="45"/>
    </location>
</feature>
<gene>
    <name evidence="2" type="ORF">KTE52_29720</name>
</gene>
<dbReference type="RefSeq" id="WP_217085013.1">
    <property type="nucleotide sequence ID" value="NZ_CP090751.1"/>
</dbReference>
<reference evidence="2" key="1">
    <citation type="submission" date="2021-06" db="EMBL/GenBank/DDBJ databases">
        <title>A collection of bacterial strains from the Burkholderia cepacia Research Laboratory and Repository.</title>
        <authorList>
            <person name="Lipuma J."/>
            <person name="Spilker T."/>
        </authorList>
    </citation>
    <scope>NUCLEOTIDE SEQUENCE</scope>
    <source>
        <strain evidence="2">AU37435</strain>
    </source>
</reference>
<organism evidence="2 3">
    <name type="scientific">Burkholderia multivorans</name>
    <dbReference type="NCBI Taxonomy" id="87883"/>
    <lineage>
        <taxon>Bacteria</taxon>
        <taxon>Pseudomonadati</taxon>
        <taxon>Pseudomonadota</taxon>
        <taxon>Betaproteobacteria</taxon>
        <taxon>Burkholderiales</taxon>
        <taxon>Burkholderiaceae</taxon>
        <taxon>Burkholderia</taxon>
        <taxon>Burkholderia cepacia complex</taxon>
    </lineage>
</organism>
<name>A0AAP2HRH6_9BURK</name>
<comment type="caution">
    <text evidence="2">The sequence shown here is derived from an EMBL/GenBank/DDBJ whole genome shotgun (WGS) entry which is preliminary data.</text>
</comment>
<dbReference type="EMBL" id="JAHPMX010000030">
    <property type="protein sequence ID" value="MBU9360506.1"/>
    <property type="molecule type" value="Genomic_DNA"/>
</dbReference>
<evidence type="ECO:0000313" key="2">
    <source>
        <dbReference type="EMBL" id="MBU9360506.1"/>
    </source>
</evidence>
<dbReference type="PROSITE" id="PS50943">
    <property type="entry name" value="HTH_CROC1"/>
    <property type="match status" value="1"/>
</dbReference>
<evidence type="ECO:0000313" key="3">
    <source>
        <dbReference type="Proteomes" id="UP001196915"/>
    </source>
</evidence>
<sequence>MATRKKKPVDISQQEELQQAMEELGMTRKEFAARISVSVRTLHKWLLPSDSSDFRKLPAMGRAYVREILEWHRQQHGATDDAEQ</sequence>
<dbReference type="Pfam" id="PF01381">
    <property type="entry name" value="HTH_3"/>
    <property type="match status" value="1"/>
</dbReference>
<dbReference type="Proteomes" id="UP001196915">
    <property type="component" value="Unassembled WGS sequence"/>
</dbReference>
<protein>
    <submittedName>
        <fullName evidence="2">Helix-turn-helix domain-containing protein</fullName>
    </submittedName>
</protein>
<dbReference type="AlphaFoldDB" id="A0AAP2HRH6"/>
<accession>A0AAP2HRH6</accession>
<dbReference type="InterPro" id="IPR001387">
    <property type="entry name" value="Cro/C1-type_HTH"/>
</dbReference>
<evidence type="ECO:0000259" key="1">
    <source>
        <dbReference type="PROSITE" id="PS50943"/>
    </source>
</evidence>